<dbReference type="SUPFAM" id="SSF69593">
    <property type="entry name" value="Glycerol-3-phosphate (1)-acyltransferase"/>
    <property type="match status" value="1"/>
</dbReference>
<dbReference type="OrthoDB" id="9808424at2"/>
<evidence type="ECO:0000313" key="6">
    <source>
        <dbReference type="EMBL" id="RDJ26325.1"/>
    </source>
</evidence>
<keyword evidence="3 6" id="KW-0012">Acyltransferase</keyword>
<evidence type="ECO:0000313" key="7">
    <source>
        <dbReference type="Proteomes" id="UP000255207"/>
    </source>
</evidence>
<dbReference type="SMART" id="SM00563">
    <property type="entry name" value="PlsC"/>
    <property type="match status" value="1"/>
</dbReference>
<gene>
    <name evidence="6" type="ORF">DWE98_10915</name>
</gene>
<keyword evidence="4" id="KW-0472">Membrane</keyword>
<keyword evidence="2 6" id="KW-0808">Transferase</keyword>
<keyword evidence="4" id="KW-1133">Transmembrane helix</keyword>
<evidence type="ECO:0000256" key="1">
    <source>
        <dbReference type="ARBA" id="ARBA00005189"/>
    </source>
</evidence>
<dbReference type="Proteomes" id="UP000255207">
    <property type="component" value="Unassembled WGS sequence"/>
</dbReference>
<protein>
    <submittedName>
        <fullName evidence="6">1-acyl-sn-glycerol-3-phosphate acyltransferase</fullName>
    </submittedName>
</protein>
<dbReference type="AlphaFoldDB" id="A0A370L8F8"/>
<evidence type="ECO:0000256" key="2">
    <source>
        <dbReference type="ARBA" id="ARBA00022679"/>
    </source>
</evidence>
<evidence type="ECO:0000256" key="4">
    <source>
        <dbReference type="SAM" id="Phobius"/>
    </source>
</evidence>
<sequence length="267" mass="29836">MANTGTGPGGMLDRLGRIYRILGTGFFFAILFGGGAAIAAIAFPIVGLTTRDPRLRRERNQYIIHLLFRSYIGSMRLMRLAFFDYRGLDKLRDAPGRMVIANHPSLLDVVMLMALMPRAQCIVKQSLWESPYLGRLVRGAGYISNALPTEQLIEACRQSIDDKTCLIVFPEGTRTTPGEPMRLQRGFANVALMLGLDIQLVTITCTPPTLLKGQKWYAIPPRRPVFRVDVGEMLSVKHMLNDHGRPLAARKLVRMVSAYYEDKLANG</sequence>
<proteinExistence type="predicted"/>
<dbReference type="Pfam" id="PF01553">
    <property type="entry name" value="Acyltransferase"/>
    <property type="match status" value="1"/>
</dbReference>
<dbReference type="PANTHER" id="PTHR10434:SF66">
    <property type="entry name" value="PHOSPHOLIPID_GLYCEROL ACYLTRANSFERASE DOMAIN-CONTAINING PROTEIN"/>
    <property type="match status" value="1"/>
</dbReference>
<feature type="transmembrane region" description="Helical" evidence="4">
    <location>
        <begin position="21"/>
        <end position="42"/>
    </location>
</feature>
<organism evidence="6 7">
    <name type="scientific">Bosea caraganae</name>
    <dbReference type="NCBI Taxonomy" id="2763117"/>
    <lineage>
        <taxon>Bacteria</taxon>
        <taxon>Pseudomonadati</taxon>
        <taxon>Pseudomonadota</taxon>
        <taxon>Alphaproteobacteria</taxon>
        <taxon>Hyphomicrobiales</taxon>
        <taxon>Boseaceae</taxon>
        <taxon>Bosea</taxon>
    </lineage>
</organism>
<evidence type="ECO:0000259" key="5">
    <source>
        <dbReference type="SMART" id="SM00563"/>
    </source>
</evidence>
<keyword evidence="4" id="KW-0812">Transmembrane</keyword>
<dbReference type="CDD" id="cd07989">
    <property type="entry name" value="LPLAT_AGPAT-like"/>
    <property type="match status" value="1"/>
</dbReference>
<comment type="pathway">
    <text evidence="1">Lipid metabolism.</text>
</comment>
<dbReference type="InterPro" id="IPR002123">
    <property type="entry name" value="Plipid/glycerol_acylTrfase"/>
</dbReference>
<dbReference type="PANTHER" id="PTHR10434">
    <property type="entry name" value="1-ACYL-SN-GLYCEROL-3-PHOSPHATE ACYLTRANSFERASE"/>
    <property type="match status" value="1"/>
</dbReference>
<dbReference type="EMBL" id="QQTP01000004">
    <property type="protein sequence ID" value="RDJ26325.1"/>
    <property type="molecule type" value="Genomic_DNA"/>
</dbReference>
<keyword evidence="7" id="KW-1185">Reference proteome</keyword>
<feature type="domain" description="Phospholipid/glycerol acyltransferase" evidence="5">
    <location>
        <begin position="97"/>
        <end position="206"/>
    </location>
</feature>
<reference evidence="7" key="1">
    <citation type="submission" date="2018-07" db="EMBL/GenBank/DDBJ databases">
        <authorList>
            <person name="Safronova V.I."/>
            <person name="Chirak E.R."/>
            <person name="Sazanova A.L."/>
        </authorList>
    </citation>
    <scope>NUCLEOTIDE SEQUENCE [LARGE SCALE GENOMIC DNA]</scope>
    <source>
        <strain evidence="7">RCAM04685</strain>
    </source>
</reference>
<comment type="caution">
    <text evidence="6">The sequence shown here is derived from an EMBL/GenBank/DDBJ whole genome shotgun (WGS) entry which is preliminary data.</text>
</comment>
<name>A0A370L8F8_9HYPH</name>
<dbReference type="GO" id="GO:0006654">
    <property type="term" value="P:phosphatidic acid biosynthetic process"/>
    <property type="evidence" value="ECO:0007669"/>
    <property type="project" value="TreeGrafter"/>
</dbReference>
<accession>A0A370L8F8</accession>
<evidence type="ECO:0000256" key="3">
    <source>
        <dbReference type="ARBA" id="ARBA00023315"/>
    </source>
</evidence>
<dbReference type="GO" id="GO:0003841">
    <property type="term" value="F:1-acylglycerol-3-phosphate O-acyltransferase activity"/>
    <property type="evidence" value="ECO:0007669"/>
    <property type="project" value="TreeGrafter"/>
</dbReference>